<evidence type="ECO:0000313" key="4">
    <source>
        <dbReference type="Proteomes" id="UP000323075"/>
    </source>
</evidence>
<name>A0A4D6GWC1_HALS9</name>
<reference evidence="1" key="3">
    <citation type="journal article" name="MicrobiologyOpen">
        <title>Whole-genome comparison between the type strain of Halobacterium salinarum (DSM 3754(T)) and the laboratory strains R1 and NRC-1.</title>
        <authorList>
            <person name="Pfeiffer F."/>
            <person name="Losensky G."/>
            <person name="Marchfelder A."/>
            <person name="Habermann B."/>
            <person name="Dyall-Smith M."/>
        </authorList>
    </citation>
    <scope>NUCLEOTIDE SEQUENCE</scope>
    <source>
        <strain evidence="1">91-R6</strain>
    </source>
</reference>
<geneLocation type="plasmid" evidence="3">
    <name>phsal2</name>
</geneLocation>
<dbReference type="EMBL" id="CP038633">
    <property type="protein sequence ID" value="QCC46144.1"/>
    <property type="molecule type" value="Genomic_DNA"/>
</dbReference>
<sequence>MSAILEREVDEQVHELLQDKKGEFLTAEIVAAATDYSESYVRERLHGLADNRGTDVTRDRRSKDIYGVIVGSGFVVITSDREQLLGIVRRNRPSEMGKAKSMTTDELQTFITEEIAVKEVATSTDKLYFGIPE</sequence>
<dbReference type="AlphaFoldDB" id="A0A4D6GWC1"/>
<protein>
    <submittedName>
        <fullName evidence="1">Uncharacterized protein</fullName>
    </submittedName>
</protein>
<accession>A0A4D6GWC1</accession>
<reference evidence="2 4" key="2">
    <citation type="submission" date="2019-07" db="EMBL/GenBank/DDBJ databases">
        <title>Genomic Encyclopedia of Archaeal and Bacterial Type Strains, Phase II (KMG-II): from individual species to whole genera.</title>
        <authorList>
            <person name="Goeker M."/>
        </authorList>
    </citation>
    <scope>NUCLEOTIDE SEQUENCE [LARGE SCALE GENOMIC DNA]</scope>
    <source>
        <strain evidence="2 4">DSM 3754</strain>
    </source>
</reference>
<reference evidence="1 3" key="1">
    <citation type="journal article" date="2019" name="Microbiol. Resour. Announc.">
        <title>The Genome Sequence of the Halobacterium salinarum Type Strain Is Closely Related to That of Laboratory Strains NRC-1 and R1.</title>
        <authorList>
            <person name="Pfeiffer F."/>
            <person name="Marchfelder A."/>
            <person name="Habermann B."/>
            <person name="Dyall-Smith M.L."/>
        </authorList>
    </citation>
    <scope>NUCLEOTIDE SEQUENCE [LARGE SCALE GENOMIC DNA]</scope>
    <source>
        <strain evidence="1">91-R6</strain>
        <strain evidence="3">ATCC 33171 / DSM 3754 / JCM 8978 / NBRC 102687 / NCIMB 764 / 91-R6</strain>
        <plasmid evidence="3">phsal2</plasmid>
    </source>
</reference>
<dbReference type="Proteomes" id="UP000323075">
    <property type="component" value="Unassembled WGS sequence"/>
</dbReference>
<geneLocation type="plasmid" evidence="1">
    <name>pHSAL2</name>
</geneLocation>
<evidence type="ECO:0000313" key="2">
    <source>
        <dbReference type="EMBL" id="TYO71845.1"/>
    </source>
</evidence>
<gene>
    <name evidence="2" type="ORF">APQ99_02393</name>
    <name evidence="1" type="ORF">HBSAL_13150</name>
</gene>
<evidence type="ECO:0000313" key="1">
    <source>
        <dbReference type="EMBL" id="QCC46144.1"/>
    </source>
</evidence>
<dbReference type="GeneID" id="68695393"/>
<dbReference type="RefSeq" id="WP_010890478.1">
    <property type="nucleotide sequence ID" value="NZ_VRYN01000018.1"/>
</dbReference>
<keyword evidence="1" id="KW-0614">Plasmid</keyword>
<dbReference type="Proteomes" id="UP000296216">
    <property type="component" value="Plasmid pHSAL2"/>
</dbReference>
<proteinExistence type="predicted"/>
<dbReference type="EMBL" id="VRYN01000018">
    <property type="protein sequence ID" value="TYO71845.1"/>
    <property type="molecule type" value="Genomic_DNA"/>
</dbReference>
<organism evidence="1 3">
    <name type="scientific">Halobacterium salinarum (strain ATCC 33171 / DSM 3754 / JCM 8978 / NBRC 102687 / NCIMB 764 / 91-R6)</name>
    <dbReference type="NCBI Taxonomy" id="2597657"/>
    <lineage>
        <taxon>Archaea</taxon>
        <taxon>Methanobacteriati</taxon>
        <taxon>Methanobacteriota</taxon>
        <taxon>Stenosarchaea group</taxon>
        <taxon>Halobacteria</taxon>
        <taxon>Halobacteriales</taxon>
        <taxon>Halobacteriaceae</taxon>
        <taxon>Halobacterium</taxon>
    </lineage>
</organism>
<evidence type="ECO:0000313" key="3">
    <source>
        <dbReference type="Proteomes" id="UP000296216"/>
    </source>
</evidence>